<dbReference type="AlphaFoldDB" id="A0A0C9YN86"/>
<evidence type="ECO:0000313" key="1">
    <source>
        <dbReference type="EMBL" id="KIK26450.1"/>
    </source>
</evidence>
<reference evidence="1 2" key="1">
    <citation type="submission" date="2014-04" db="EMBL/GenBank/DDBJ databases">
        <authorList>
            <consortium name="DOE Joint Genome Institute"/>
            <person name="Kuo A."/>
            <person name="Kohler A."/>
            <person name="Costa M.D."/>
            <person name="Nagy L.G."/>
            <person name="Floudas D."/>
            <person name="Copeland A."/>
            <person name="Barry K.W."/>
            <person name="Cichocki N."/>
            <person name="Veneault-Fourrey C."/>
            <person name="LaButti K."/>
            <person name="Lindquist E.A."/>
            <person name="Lipzen A."/>
            <person name="Lundell T."/>
            <person name="Morin E."/>
            <person name="Murat C."/>
            <person name="Sun H."/>
            <person name="Tunlid A."/>
            <person name="Henrissat B."/>
            <person name="Grigoriev I.V."/>
            <person name="Hibbett D.S."/>
            <person name="Martin F."/>
            <person name="Nordberg H.P."/>
            <person name="Cantor M.N."/>
            <person name="Hua S.X."/>
        </authorList>
    </citation>
    <scope>NUCLEOTIDE SEQUENCE [LARGE SCALE GENOMIC DNA]</scope>
    <source>
        <strain evidence="1 2">441</strain>
    </source>
</reference>
<sequence length="60" mass="6912">MTCVNIAGYPAQASRCTIRLTSDTYRSVIVENRFPPTTYMTYKVKDIRAHDENASHWLDC</sequence>
<gene>
    <name evidence="1" type="ORF">PISMIDRAFT_675800</name>
</gene>
<evidence type="ECO:0000313" key="2">
    <source>
        <dbReference type="Proteomes" id="UP000054018"/>
    </source>
</evidence>
<dbReference type="EMBL" id="KN833701">
    <property type="protein sequence ID" value="KIK26450.1"/>
    <property type="molecule type" value="Genomic_DNA"/>
</dbReference>
<keyword evidence="2" id="KW-1185">Reference proteome</keyword>
<feature type="non-terminal residue" evidence="1">
    <location>
        <position position="60"/>
    </location>
</feature>
<organism evidence="1 2">
    <name type="scientific">Pisolithus microcarpus 441</name>
    <dbReference type="NCBI Taxonomy" id="765257"/>
    <lineage>
        <taxon>Eukaryota</taxon>
        <taxon>Fungi</taxon>
        <taxon>Dikarya</taxon>
        <taxon>Basidiomycota</taxon>
        <taxon>Agaricomycotina</taxon>
        <taxon>Agaricomycetes</taxon>
        <taxon>Agaricomycetidae</taxon>
        <taxon>Boletales</taxon>
        <taxon>Sclerodermatineae</taxon>
        <taxon>Pisolithaceae</taxon>
        <taxon>Pisolithus</taxon>
    </lineage>
</organism>
<dbReference type="HOGENOM" id="CLU_2942664_0_0_1"/>
<proteinExistence type="predicted"/>
<accession>A0A0C9YN86</accession>
<dbReference type="Proteomes" id="UP000054018">
    <property type="component" value="Unassembled WGS sequence"/>
</dbReference>
<name>A0A0C9YN86_9AGAM</name>
<reference evidence="2" key="2">
    <citation type="submission" date="2015-01" db="EMBL/GenBank/DDBJ databases">
        <title>Evolutionary Origins and Diversification of the Mycorrhizal Mutualists.</title>
        <authorList>
            <consortium name="DOE Joint Genome Institute"/>
            <consortium name="Mycorrhizal Genomics Consortium"/>
            <person name="Kohler A."/>
            <person name="Kuo A."/>
            <person name="Nagy L.G."/>
            <person name="Floudas D."/>
            <person name="Copeland A."/>
            <person name="Barry K.W."/>
            <person name="Cichocki N."/>
            <person name="Veneault-Fourrey C."/>
            <person name="LaButti K."/>
            <person name="Lindquist E.A."/>
            <person name="Lipzen A."/>
            <person name="Lundell T."/>
            <person name="Morin E."/>
            <person name="Murat C."/>
            <person name="Riley R."/>
            <person name="Ohm R."/>
            <person name="Sun H."/>
            <person name="Tunlid A."/>
            <person name="Henrissat B."/>
            <person name="Grigoriev I.V."/>
            <person name="Hibbett D.S."/>
            <person name="Martin F."/>
        </authorList>
    </citation>
    <scope>NUCLEOTIDE SEQUENCE [LARGE SCALE GENOMIC DNA]</scope>
    <source>
        <strain evidence="2">441</strain>
    </source>
</reference>
<protein>
    <submittedName>
        <fullName evidence="1">Uncharacterized protein</fullName>
    </submittedName>
</protein>
<feature type="non-terminal residue" evidence="1">
    <location>
        <position position="1"/>
    </location>
</feature>